<accession>A0A6V8K1C3</accession>
<proteinExistence type="predicted"/>
<dbReference type="EMBL" id="BLPF01000001">
    <property type="protein sequence ID" value="GFJ77494.1"/>
    <property type="molecule type" value="Genomic_DNA"/>
</dbReference>
<evidence type="ECO:0000313" key="2">
    <source>
        <dbReference type="EMBL" id="GFJ77494.1"/>
    </source>
</evidence>
<protein>
    <submittedName>
        <fullName evidence="2">Uncharacterized protein</fullName>
    </submittedName>
</protein>
<organism evidence="2 3">
    <name type="scientific">Phytohabitans houttuyneae</name>
    <dbReference type="NCBI Taxonomy" id="1076126"/>
    <lineage>
        <taxon>Bacteria</taxon>
        <taxon>Bacillati</taxon>
        <taxon>Actinomycetota</taxon>
        <taxon>Actinomycetes</taxon>
        <taxon>Micromonosporales</taxon>
        <taxon>Micromonosporaceae</taxon>
    </lineage>
</organism>
<reference evidence="2 3" key="2">
    <citation type="submission" date="2020-03" db="EMBL/GenBank/DDBJ databases">
        <authorList>
            <person name="Ichikawa N."/>
            <person name="Kimura A."/>
            <person name="Kitahashi Y."/>
            <person name="Uohara A."/>
        </authorList>
    </citation>
    <scope>NUCLEOTIDE SEQUENCE [LARGE SCALE GENOMIC DNA]</scope>
    <source>
        <strain evidence="2 3">NBRC 108639</strain>
    </source>
</reference>
<name>A0A6V8K1C3_9ACTN</name>
<feature type="compositionally biased region" description="Low complexity" evidence="1">
    <location>
        <begin position="64"/>
        <end position="87"/>
    </location>
</feature>
<dbReference type="Proteomes" id="UP000482800">
    <property type="component" value="Unassembled WGS sequence"/>
</dbReference>
<evidence type="ECO:0000313" key="3">
    <source>
        <dbReference type="Proteomes" id="UP000482800"/>
    </source>
</evidence>
<reference evidence="2 3" key="1">
    <citation type="submission" date="2020-03" db="EMBL/GenBank/DDBJ databases">
        <title>Whole genome shotgun sequence of Phytohabitans houttuyneae NBRC 108639.</title>
        <authorList>
            <person name="Komaki H."/>
            <person name="Tamura T."/>
        </authorList>
    </citation>
    <scope>NUCLEOTIDE SEQUENCE [LARGE SCALE GENOMIC DNA]</scope>
    <source>
        <strain evidence="2 3">NBRC 108639</strain>
    </source>
</reference>
<comment type="caution">
    <text evidence="2">The sequence shown here is derived from an EMBL/GenBank/DDBJ whole genome shotgun (WGS) entry which is preliminary data.</text>
</comment>
<feature type="region of interest" description="Disordered" evidence="1">
    <location>
        <begin position="47"/>
        <end position="94"/>
    </location>
</feature>
<keyword evidence="3" id="KW-1185">Reference proteome</keyword>
<gene>
    <name evidence="2" type="ORF">Phou_016740</name>
</gene>
<evidence type="ECO:0000256" key="1">
    <source>
        <dbReference type="SAM" id="MobiDB-lite"/>
    </source>
</evidence>
<dbReference type="AlphaFoldDB" id="A0A6V8K1C3"/>
<sequence>MVDAFAVVVFLLFAGRARREALYADADRIVEQLRIVWGPLAAKSLAAGHPDPTVRERSLQQMLATPRPAPSRSSSPRRCSRPATAPAGGKDGTR</sequence>